<feature type="region of interest" description="Disordered" evidence="6">
    <location>
        <begin position="59"/>
        <end position="82"/>
    </location>
</feature>
<dbReference type="OrthoDB" id="9814290at2"/>
<feature type="transmembrane region" description="Helical" evidence="7">
    <location>
        <begin position="243"/>
        <end position="263"/>
    </location>
</feature>
<reference evidence="10" key="1">
    <citation type="submission" date="2016-10" db="EMBL/GenBank/DDBJ databases">
        <authorList>
            <person name="Varghese N."/>
            <person name="Submissions S."/>
        </authorList>
    </citation>
    <scope>NUCLEOTIDE SEQUENCE [LARGE SCALE GENOMIC DNA]</scope>
    <source>
        <strain evidence="10">DSM 45237</strain>
    </source>
</reference>
<feature type="transmembrane region" description="Helical" evidence="7">
    <location>
        <begin position="278"/>
        <end position="297"/>
    </location>
</feature>
<sequence>MDLDAVAEWSRYVVVVATLGYLASWLAFCAEAGIHSRRRRTVTTAAAPERELIGVASSAVGSDAPADPPAGPPAGSSGPGDAELVQRADRLGGIGRGLFGLATLVLAVGVTMRGLGTERAPWANMYEFSITGALVASIVFLVLARTVVGRVVAVWAVLLIFMTVGLAATFLYVSPGPVQPALQSYWLVIHVGCAVIAFGLFTVGAVVSALQIVSERAADRGRTTGFGASLPDSVALDRLGYRLTAIAFPIWTFGPLILGAIWAEVSWGRYWGWDPKEVWALITWLAYAAYLHARATAGWKGSKASVVALVGYGTVLFSYFGVNILFNGLHSYGGL</sequence>
<evidence type="ECO:0000256" key="6">
    <source>
        <dbReference type="SAM" id="MobiDB-lite"/>
    </source>
</evidence>
<dbReference type="GO" id="GO:0017004">
    <property type="term" value="P:cytochrome complex assembly"/>
    <property type="evidence" value="ECO:0007669"/>
    <property type="project" value="UniProtKB-KW"/>
</dbReference>
<evidence type="ECO:0000256" key="3">
    <source>
        <dbReference type="ARBA" id="ARBA00022748"/>
    </source>
</evidence>
<protein>
    <submittedName>
        <fullName evidence="9">Cytochrome c-type biogenesis protein CcsB</fullName>
    </submittedName>
</protein>
<dbReference type="EMBL" id="FNUC01000004">
    <property type="protein sequence ID" value="SEF09587.1"/>
    <property type="molecule type" value="Genomic_DNA"/>
</dbReference>
<name>A0A1H5P9B5_9ACTN</name>
<comment type="subcellular location">
    <subcellularLocation>
        <location evidence="1">Membrane</location>
        <topology evidence="1">Multi-pass membrane protein</topology>
    </subcellularLocation>
</comment>
<accession>A0A1H5P9B5</accession>
<evidence type="ECO:0000256" key="1">
    <source>
        <dbReference type="ARBA" id="ARBA00004141"/>
    </source>
</evidence>
<organism evidence="9 10">
    <name type="scientific">Jiangella alba</name>
    <dbReference type="NCBI Taxonomy" id="561176"/>
    <lineage>
        <taxon>Bacteria</taxon>
        <taxon>Bacillati</taxon>
        <taxon>Actinomycetota</taxon>
        <taxon>Actinomycetes</taxon>
        <taxon>Jiangellales</taxon>
        <taxon>Jiangellaceae</taxon>
        <taxon>Jiangella</taxon>
    </lineage>
</organism>
<dbReference type="PANTHER" id="PTHR30071">
    <property type="entry name" value="HEME EXPORTER PROTEIN C"/>
    <property type="match status" value="1"/>
</dbReference>
<keyword evidence="4 7" id="KW-1133">Transmembrane helix</keyword>
<keyword evidence="3" id="KW-0201">Cytochrome c-type biogenesis</keyword>
<keyword evidence="5 7" id="KW-0472">Membrane</keyword>
<feature type="transmembrane region" description="Helical" evidence="7">
    <location>
        <begin position="304"/>
        <end position="326"/>
    </location>
</feature>
<dbReference type="InterPro" id="IPR045062">
    <property type="entry name" value="Cyt_c_biogenesis_CcsA/CcmC"/>
</dbReference>
<gene>
    <name evidence="9" type="ORF">SAMN04488561_3820</name>
</gene>
<feature type="domain" description="Cytochrome c assembly protein" evidence="8">
    <location>
        <begin position="122"/>
        <end position="330"/>
    </location>
</feature>
<feature type="transmembrane region" description="Helical" evidence="7">
    <location>
        <begin position="151"/>
        <end position="173"/>
    </location>
</feature>
<evidence type="ECO:0000256" key="2">
    <source>
        <dbReference type="ARBA" id="ARBA00022692"/>
    </source>
</evidence>
<keyword evidence="10" id="KW-1185">Reference proteome</keyword>
<dbReference type="Proteomes" id="UP000181980">
    <property type="component" value="Unassembled WGS sequence"/>
</dbReference>
<evidence type="ECO:0000313" key="9">
    <source>
        <dbReference type="EMBL" id="SEF09587.1"/>
    </source>
</evidence>
<dbReference type="AlphaFoldDB" id="A0A1H5P9B5"/>
<feature type="transmembrane region" description="Helical" evidence="7">
    <location>
        <begin position="12"/>
        <end position="30"/>
    </location>
</feature>
<dbReference type="InterPro" id="IPR002541">
    <property type="entry name" value="Cyt_c_assembly"/>
</dbReference>
<dbReference type="RefSeq" id="WP_069114912.1">
    <property type="nucleotide sequence ID" value="NZ_FNUC01000004.1"/>
</dbReference>
<dbReference type="GO" id="GO:0020037">
    <property type="term" value="F:heme binding"/>
    <property type="evidence" value="ECO:0007669"/>
    <property type="project" value="InterPro"/>
</dbReference>
<feature type="transmembrane region" description="Helical" evidence="7">
    <location>
        <begin position="128"/>
        <end position="144"/>
    </location>
</feature>
<dbReference type="STRING" id="561176.SAMN04488561_3820"/>
<feature type="transmembrane region" description="Helical" evidence="7">
    <location>
        <begin position="97"/>
        <end position="116"/>
    </location>
</feature>
<evidence type="ECO:0000256" key="7">
    <source>
        <dbReference type="SAM" id="Phobius"/>
    </source>
</evidence>
<evidence type="ECO:0000259" key="8">
    <source>
        <dbReference type="Pfam" id="PF01578"/>
    </source>
</evidence>
<dbReference type="Pfam" id="PF01578">
    <property type="entry name" value="Cytochrom_C_asm"/>
    <property type="match status" value="1"/>
</dbReference>
<evidence type="ECO:0000256" key="4">
    <source>
        <dbReference type="ARBA" id="ARBA00022989"/>
    </source>
</evidence>
<feature type="compositionally biased region" description="Low complexity" evidence="6">
    <location>
        <begin position="73"/>
        <end position="82"/>
    </location>
</feature>
<dbReference type="InterPro" id="IPR017562">
    <property type="entry name" value="Cyt_c_biogenesis_CcsA"/>
</dbReference>
<proteinExistence type="predicted"/>
<evidence type="ECO:0000256" key="5">
    <source>
        <dbReference type="ARBA" id="ARBA00023136"/>
    </source>
</evidence>
<keyword evidence="2 7" id="KW-0812">Transmembrane</keyword>
<dbReference type="PANTHER" id="PTHR30071:SF1">
    <property type="entry name" value="CYTOCHROME B_B6 PROTEIN-RELATED"/>
    <property type="match status" value="1"/>
</dbReference>
<dbReference type="GO" id="GO:0005886">
    <property type="term" value="C:plasma membrane"/>
    <property type="evidence" value="ECO:0007669"/>
    <property type="project" value="TreeGrafter"/>
</dbReference>
<dbReference type="NCBIfam" id="TIGR03144">
    <property type="entry name" value="cytochr_II_ccsB"/>
    <property type="match status" value="1"/>
</dbReference>
<evidence type="ECO:0000313" key="10">
    <source>
        <dbReference type="Proteomes" id="UP000181980"/>
    </source>
</evidence>
<feature type="transmembrane region" description="Helical" evidence="7">
    <location>
        <begin position="185"/>
        <end position="213"/>
    </location>
</feature>